<accession>A0A4R4EP35</accession>
<evidence type="ECO:0000259" key="3">
    <source>
        <dbReference type="PROSITE" id="PS51186"/>
    </source>
</evidence>
<dbReference type="SUPFAM" id="SSF55729">
    <property type="entry name" value="Acyl-CoA N-acyltransferases (Nat)"/>
    <property type="match status" value="1"/>
</dbReference>
<keyword evidence="1 4" id="KW-0808">Transferase</keyword>
<gene>
    <name evidence="4" type="ORF">E0485_05050</name>
</gene>
<dbReference type="AlphaFoldDB" id="A0A4R4EP35"/>
<proteinExistence type="predicted"/>
<dbReference type="PANTHER" id="PTHR43877:SF1">
    <property type="entry name" value="ACETYLTRANSFERASE"/>
    <property type="match status" value="1"/>
</dbReference>
<keyword evidence="5" id="KW-1185">Reference proteome</keyword>
<dbReference type="RefSeq" id="WP_132416861.1">
    <property type="nucleotide sequence ID" value="NZ_SKFG01000002.1"/>
</dbReference>
<dbReference type="InterPro" id="IPR000182">
    <property type="entry name" value="GNAT_dom"/>
</dbReference>
<dbReference type="InterPro" id="IPR016181">
    <property type="entry name" value="Acyl_CoA_acyltransferase"/>
</dbReference>
<organism evidence="4 5">
    <name type="scientific">Paenibacillus albiflavus</name>
    <dbReference type="NCBI Taxonomy" id="2545760"/>
    <lineage>
        <taxon>Bacteria</taxon>
        <taxon>Bacillati</taxon>
        <taxon>Bacillota</taxon>
        <taxon>Bacilli</taxon>
        <taxon>Bacillales</taxon>
        <taxon>Paenibacillaceae</taxon>
        <taxon>Paenibacillus</taxon>
    </lineage>
</organism>
<dbReference type="EMBL" id="SKFG01000002">
    <property type="protein sequence ID" value="TCZ80215.1"/>
    <property type="molecule type" value="Genomic_DNA"/>
</dbReference>
<evidence type="ECO:0000256" key="1">
    <source>
        <dbReference type="ARBA" id="ARBA00022679"/>
    </source>
</evidence>
<evidence type="ECO:0000313" key="5">
    <source>
        <dbReference type="Proteomes" id="UP000295418"/>
    </source>
</evidence>
<feature type="domain" description="N-acetyltransferase" evidence="3">
    <location>
        <begin position="2"/>
        <end position="145"/>
    </location>
</feature>
<evidence type="ECO:0000256" key="2">
    <source>
        <dbReference type="ARBA" id="ARBA00023315"/>
    </source>
</evidence>
<dbReference type="GO" id="GO:0016747">
    <property type="term" value="F:acyltransferase activity, transferring groups other than amino-acyl groups"/>
    <property type="evidence" value="ECO:0007669"/>
    <property type="project" value="InterPro"/>
</dbReference>
<dbReference type="Pfam" id="PF00583">
    <property type="entry name" value="Acetyltransf_1"/>
    <property type="match status" value="1"/>
</dbReference>
<sequence>MITIKRITYADLPDLCQLYNELIGRDTNYSKLEGVFKSIQYNDNYIILGAFNGEDLVGSLMGIICHDLVGECKPFMVIENVIVSPHVRRQGVGAKLMQEIEMIARERDCYYMIFVSGEQRKEAHVFYEKLGFKEEKVEGYRKHFY</sequence>
<name>A0A4R4EP35_9BACL</name>
<dbReference type="CDD" id="cd04301">
    <property type="entry name" value="NAT_SF"/>
    <property type="match status" value="1"/>
</dbReference>
<keyword evidence="2" id="KW-0012">Acyltransferase</keyword>
<comment type="caution">
    <text evidence="4">The sequence shown here is derived from an EMBL/GenBank/DDBJ whole genome shotgun (WGS) entry which is preliminary data.</text>
</comment>
<dbReference type="Proteomes" id="UP000295418">
    <property type="component" value="Unassembled WGS sequence"/>
</dbReference>
<dbReference type="InterPro" id="IPR050832">
    <property type="entry name" value="Bact_Acetyltransf"/>
</dbReference>
<dbReference type="Gene3D" id="3.40.630.30">
    <property type="match status" value="1"/>
</dbReference>
<dbReference type="OrthoDB" id="9789603at2"/>
<dbReference type="PROSITE" id="PS51186">
    <property type="entry name" value="GNAT"/>
    <property type="match status" value="1"/>
</dbReference>
<protein>
    <submittedName>
        <fullName evidence="4">GNAT family N-acetyltransferase</fullName>
    </submittedName>
</protein>
<reference evidence="4 5" key="1">
    <citation type="submission" date="2019-03" db="EMBL/GenBank/DDBJ databases">
        <authorList>
            <person name="Kim M.K.M."/>
        </authorList>
    </citation>
    <scope>NUCLEOTIDE SEQUENCE [LARGE SCALE GENOMIC DNA]</scope>
    <source>
        <strain evidence="4 5">18JY21-1</strain>
    </source>
</reference>
<dbReference type="PANTHER" id="PTHR43877">
    <property type="entry name" value="AMINOALKYLPHOSPHONATE N-ACETYLTRANSFERASE-RELATED-RELATED"/>
    <property type="match status" value="1"/>
</dbReference>
<evidence type="ECO:0000313" key="4">
    <source>
        <dbReference type="EMBL" id="TCZ80215.1"/>
    </source>
</evidence>